<dbReference type="EMBL" id="DS837996">
    <property type="protein sequence ID" value="EEC12704.1"/>
    <property type="molecule type" value="Genomic_DNA"/>
</dbReference>
<dbReference type="AlphaFoldDB" id="B7Q1I2"/>
<sequence length="312" mass="35874">MNGSKRVPATQLINGEACSAYYSPTSYMEALEFEPREGDIIEVTFTRSGTHLVQQMIQLILNKGQSTKTFAEFNKRAPFLEVQGLREASGAPRLLRTHLPMNRLRLSDEAKYVYVARNPWDCCVSNFHLMQDFPLFEFADGTFDDFLDTFLDGRFGFGDYFDHIISGYDHKHDANVFFVTYEEICRDKVDVVHRLARFLGEEYGDMVRSDSALLKLILERSSVEFMKNLLRTDPKEMSQVFTRANVPIISTAEASQDTKEAKCSFVRKGTVGGWKSYFSPEIVAKMQHKIDEKFKGTDIMMLWMNQELADKH</sequence>
<evidence type="ECO:0000256" key="2">
    <source>
        <dbReference type="ARBA" id="ARBA00022679"/>
    </source>
</evidence>
<evidence type="ECO:0000313" key="6">
    <source>
        <dbReference type="Proteomes" id="UP000001555"/>
    </source>
</evidence>
<dbReference type="EMBL" id="ABJB010064945">
    <property type="status" value="NOT_ANNOTATED_CDS"/>
    <property type="molecule type" value="Genomic_DNA"/>
</dbReference>
<dbReference type="VEuPathDB" id="VectorBase:ISCW010034"/>
<comment type="similarity">
    <text evidence="1">Belongs to the sulfotransferase 1 family.</text>
</comment>
<proteinExistence type="inferred from homology"/>
<reference evidence="5" key="2">
    <citation type="submission" date="2020-05" db="UniProtKB">
        <authorList>
            <consortium name="EnsemblMetazoa"/>
        </authorList>
    </citation>
    <scope>IDENTIFICATION</scope>
    <source>
        <strain evidence="5">wikel</strain>
    </source>
</reference>
<dbReference type="PaxDb" id="6945-B7Q1I2"/>
<dbReference type="SUPFAM" id="SSF52540">
    <property type="entry name" value="P-loop containing nucleoside triphosphate hydrolases"/>
    <property type="match status" value="1"/>
</dbReference>
<dbReference type="VEuPathDB" id="VectorBase:ISCI010034"/>
<dbReference type="GO" id="GO:0008146">
    <property type="term" value="F:sulfotransferase activity"/>
    <property type="evidence" value="ECO:0000318"/>
    <property type="project" value="GO_Central"/>
</dbReference>
<dbReference type="GO" id="GO:0005737">
    <property type="term" value="C:cytoplasm"/>
    <property type="evidence" value="ECO:0000318"/>
    <property type="project" value="GO_Central"/>
</dbReference>
<dbReference type="GO" id="GO:0004027">
    <property type="term" value="F:alcohol sulfotransferase activity"/>
    <property type="evidence" value="ECO:0007669"/>
    <property type="project" value="UniProtKB-EC"/>
</dbReference>
<protein>
    <submittedName>
        <fullName evidence="4 5">Salivary sulfotransferase, putative</fullName>
        <ecNumber evidence="4">2.8.2.2</ecNumber>
    </submittedName>
</protein>
<dbReference type="Proteomes" id="UP000001555">
    <property type="component" value="Unassembled WGS sequence"/>
</dbReference>
<evidence type="ECO:0000313" key="4">
    <source>
        <dbReference type="EMBL" id="EEC12704.1"/>
    </source>
</evidence>
<feature type="domain" description="Sulfotransferase" evidence="3">
    <location>
        <begin position="39"/>
        <end position="297"/>
    </location>
</feature>
<dbReference type="OrthoDB" id="205623at2759"/>
<dbReference type="HOGENOM" id="CLU_027239_2_0_1"/>
<organism>
    <name type="scientific">Ixodes scapularis</name>
    <name type="common">Black-legged tick</name>
    <name type="synonym">Deer tick</name>
    <dbReference type="NCBI Taxonomy" id="6945"/>
    <lineage>
        <taxon>Eukaryota</taxon>
        <taxon>Metazoa</taxon>
        <taxon>Ecdysozoa</taxon>
        <taxon>Arthropoda</taxon>
        <taxon>Chelicerata</taxon>
        <taxon>Arachnida</taxon>
        <taxon>Acari</taxon>
        <taxon>Parasitiformes</taxon>
        <taxon>Ixodida</taxon>
        <taxon>Ixodoidea</taxon>
        <taxon>Ixodidae</taxon>
        <taxon>Ixodinae</taxon>
        <taxon>Ixodes</taxon>
    </lineage>
</organism>
<accession>B7Q1I2</accession>
<reference evidence="4 6" key="1">
    <citation type="submission" date="2008-03" db="EMBL/GenBank/DDBJ databases">
        <title>Annotation of Ixodes scapularis.</title>
        <authorList>
            <consortium name="Ixodes scapularis Genome Project Consortium"/>
            <person name="Caler E."/>
            <person name="Hannick L.I."/>
            <person name="Bidwell S."/>
            <person name="Joardar V."/>
            <person name="Thiagarajan M."/>
            <person name="Amedeo P."/>
            <person name="Galinsky K.J."/>
            <person name="Schobel S."/>
            <person name="Inman J."/>
            <person name="Hostetler J."/>
            <person name="Miller J."/>
            <person name="Hammond M."/>
            <person name="Megy K."/>
            <person name="Lawson D."/>
            <person name="Kodira C."/>
            <person name="Sutton G."/>
            <person name="Meyer J."/>
            <person name="Hill C.A."/>
            <person name="Birren B."/>
            <person name="Nene V."/>
            <person name="Collins F."/>
            <person name="Alarcon-Chaidez F."/>
            <person name="Wikel S."/>
            <person name="Strausberg R."/>
        </authorList>
    </citation>
    <scope>NUCLEOTIDE SEQUENCE [LARGE SCALE GENOMIC DNA]</scope>
    <source>
        <strain evidence="6">Wikel</strain>
        <strain evidence="4">Wikel colony</strain>
    </source>
</reference>
<evidence type="ECO:0000259" key="3">
    <source>
        <dbReference type="Pfam" id="PF00685"/>
    </source>
</evidence>
<dbReference type="Gene3D" id="3.40.50.300">
    <property type="entry name" value="P-loop containing nucleotide triphosphate hydrolases"/>
    <property type="match status" value="1"/>
</dbReference>
<dbReference type="InParanoid" id="B7Q1I2"/>
<name>B7Q1I2_IXOSC</name>
<dbReference type="EC" id="2.8.2.2" evidence="4"/>
<evidence type="ECO:0000256" key="1">
    <source>
        <dbReference type="ARBA" id="ARBA00005771"/>
    </source>
</evidence>
<dbReference type="GO" id="GO:0051923">
    <property type="term" value="P:sulfation"/>
    <property type="evidence" value="ECO:0000318"/>
    <property type="project" value="GO_Central"/>
</dbReference>
<keyword evidence="2 4" id="KW-0808">Transferase</keyword>
<dbReference type="VEuPathDB" id="VectorBase:ISCP_034830"/>
<evidence type="ECO:0000313" key="5">
    <source>
        <dbReference type="EnsemblMetazoa" id="ISCW010034-PA"/>
    </source>
</evidence>
<dbReference type="EnsemblMetazoa" id="ISCW010034-RA">
    <property type="protein sequence ID" value="ISCW010034-PA"/>
    <property type="gene ID" value="ISCW010034"/>
</dbReference>
<gene>
    <name evidence="4" type="ORF">IscW_ISCW010034</name>
</gene>
<dbReference type="PANTHER" id="PTHR11783">
    <property type="entry name" value="SULFOTRANSFERASE SULT"/>
    <property type="match status" value="1"/>
</dbReference>
<dbReference type="InterPro" id="IPR027417">
    <property type="entry name" value="P-loop_NTPase"/>
</dbReference>
<dbReference type="Pfam" id="PF00685">
    <property type="entry name" value="Sulfotransfer_1"/>
    <property type="match status" value="1"/>
</dbReference>
<keyword evidence="6" id="KW-1185">Reference proteome</keyword>
<dbReference type="InterPro" id="IPR000863">
    <property type="entry name" value="Sulfotransferase_dom"/>
</dbReference>